<keyword evidence="6 9" id="KW-1133">Transmembrane helix</keyword>
<keyword evidence="3 12" id="KW-0328">Glycosyltransferase</keyword>
<keyword evidence="4 12" id="KW-0808">Transferase</keyword>
<evidence type="ECO:0000256" key="9">
    <source>
        <dbReference type="SAM" id="Phobius"/>
    </source>
</evidence>
<feature type="transmembrane region" description="Helical" evidence="9">
    <location>
        <begin position="339"/>
        <end position="360"/>
    </location>
</feature>
<dbReference type="GO" id="GO:0009247">
    <property type="term" value="P:glycolipid biosynthetic process"/>
    <property type="evidence" value="ECO:0007669"/>
    <property type="project" value="TreeGrafter"/>
</dbReference>
<feature type="compositionally biased region" description="Polar residues" evidence="8">
    <location>
        <begin position="12"/>
        <end position="28"/>
    </location>
</feature>
<dbReference type="SUPFAM" id="SSF53448">
    <property type="entry name" value="Nucleotide-diphospho-sugar transferases"/>
    <property type="match status" value="1"/>
</dbReference>
<dbReference type="STRING" id="51670.SAMN04488557_1206"/>
<evidence type="ECO:0000256" key="4">
    <source>
        <dbReference type="ARBA" id="ARBA00022679"/>
    </source>
</evidence>
<gene>
    <name evidence="12" type="ORF">SAMN04488557_1206</name>
</gene>
<evidence type="ECO:0000256" key="7">
    <source>
        <dbReference type="ARBA" id="ARBA00023136"/>
    </source>
</evidence>
<dbReference type="GO" id="GO:0016020">
    <property type="term" value="C:membrane"/>
    <property type="evidence" value="ECO:0007669"/>
    <property type="project" value="UniProtKB-SubCell"/>
</dbReference>
<evidence type="ECO:0000259" key="11">
    <source>
        <dbReference type="Pfam" id="PF04138"/>
    </source>
</evidence>
<dbReference type="InterPro" id="IPR007267">
    <property type="entry name" value="GtrA_DPMS_TM"/>
</dbReference>
<evidence type="ECO:0000313" key="12">
    <source>
        <dbReference type="EMBL" id="SFV29256.1"/>
    </source>
</evidence>
<name>A0A1I7N3T4_9HYPH</name>
<dbReference type="Pfam" id="PF04138">
    <property type="entry name" value="GtrA_DPMS_TM"/>
    <property type="match status" value="1"/>
</dbReference>
<dbReference type="GO" id="GO:0000271">
    <property type="term" value="P:polysaccharide biosynthetic process"/>
    <property type="evidence" value="ECO:0007669"/>
    <property type="project" value="InterPro"/>
</dbReference>
<evidence type="ECO:0000256" key="8">
    <source>
        <dbReference type="SAM" id="MobiDB-lite"/>
    </source>
</evidence>
<accession>A0A1I7N3T4</accession>
<comment type="similarity">
    <text evidence="2">Belongs to the glycosyltransferase 2 family.</text>
</comment>
<feature type="transmembrane region" description="Helical" evidence="9">
    <location>
        <begin position="366"/>
        <end position="384"/>
    </location>
</feature>
<feature type="transmembrane region" description="Helical" evidence="9">
    <location>
        <begin position="271"/>
        <end position="293"/>
    </location>
</feature>
<dbReference type="InterPro" id="IPR029044">
    <property type="entry name" value="Nucleotide-diphossugar_trans"/>
</dbReference>
<comment type="subcellular location">
    <subcellularLocation>
        <location evidence="1">Membrane</location>
        <topology evidence="1">Multi-pass membrane protein</topology>
    </subcellularLocation>
</comment>
<keyword evidence="13" id="KW-1185">Reference proteome</keyword>
<dbReference type="InterPro" id="IPR039528">
    <property type="entry name" value="DPM1-like"/>
</dbReference>
<evidence type="ECO:0000256" key="6">
    <source>
        <dbReference type="ARBA" id="ARBA00022989"/>
    </source>
</evidence>
<evidence type="ECO:0000256" key="1">
    <source>
        <dbReference type="ARBA" id="ARBA00004141"/>
    </source>
</evidence>
<evidence type="ECO:0000313" key="13">
    <source>
        <dbReference type="Proteomes" id="UP000199423"/>
    </source>
</evidence>
<feature type="domain" description="Glycosyltransferase 2-like" evidence="10">
    <location>
        <begin position="37"/>
        <end position="203"/>
    </location>
</feature>
<dbReference type="InterPro" id="IPR001173">
    <property type="entry name" value="Glyco_trans_2-like"/>
</dbReference>
<keyword evidence="5 9" id="KW-0812">Transmembrane</keyword>
<organism evidence="12 13">
    <name type="scientific">Hyphomicrobium facile</name>
    <dbReference type="NCBI Taxonomy" id="51670"/>
    <lineage>
        <taxon>Bacteria</taxon>
        <taxon>Pseudomonadati</taxon>
        <taxon>Pseudomonadota</taxon>
        <taxon>Alphaproteobacteria</taxon>
        <taxon>Hyphomicrobiales</taxon>
        <taxon>Hyphomicrobiaceae</taxon>
        <taxon>Hyphomicrobium</taxon>
    </lineage>
</organism>
<feature type="domain" description="GtrA/DPMS transmembrane" evidence="11">
    <location>
        <begin position="274"/>
        <end position="390"/>
    </location>
</feature>
<dbReference type="GO" id="GO:0004582">
    <property type="term" value="F:dolichyl-phosphate beta-D-mannosyltransferase activity"/>
    <property type="evidence" value="ECO:0007669"/>
    <property type="project" value="InterPro"/>
</dbReference>
<evidence type="ECO:0000256" key="2">
    <source>
        <dbReference type="ARBA" id="ARBA00006739"/>
    </source>
</evidence>
<dbReference type="PANTHER" id="PTHR43398">
    <property type="entry name" value="DOLICHOL-PHOSPHATE MANNOSYLTRANSFERASE SUBUNIT 1"/>
    <property type="match status" value="1"/>
</dbReference>
<dbReference type="CDD" id="cd06442">
    <property type="entry name" value="DPM1_like"/>
    <property type="match status" value="1"/>
</dbReference>
<keyword evidence="7 9" id="KW-0472">Membrane</keyword>
<dbReference type="AlphaFoldDB" id="A0A1I7N3T4"/>
<protein>
    <submittedName>
        <fullName evidence="12">Dolichol-phosphate mannosyltransferase</fullName>
    </submittedName>
</protein>
<evidence type="ECO:0000256" key="3">
    <source>
        <dbReference type="ARBA" id="ARBA00022676"/>
    </source>
</evidence>
<evidence type="ECO:0000259" key="10">
    <source>
        <dbReference type="Pfam" id="PF00535"/>
    </source>
</evidence>
<feature type="transmembrane region" description="Helical" evidence="9">
    <location>
        <begin position="299"/>
        <end position="318"/>
    </location>
</feature>
<proteinExistence type="inferred from homology"/>
<evidence type="ECO:0000256" key="5">
    <source>
        <dbReference type="ARBA" id="ARBA00022692"/>
    </source>
</evidence>
<dbReference type="Gene3D" id="3.90.550.10">
    <property type="entry name" value="Spore Coat Polysaccharide Biosynthesis Protein SpsA, Chain A"/>
    <property type="match status" value="1"/>
</dbReference>
<dbReference type="EMBL" id="FPCH01000001">
    <property type="protein sequence ID" value="SFV29256.1"/>
    <property type="molecule type" value="Genomic_DNA"/>
</dbReference>
<dbReference type="Pfam" id="PF00535">
    <property type="entry name" value="Glycos_transf_2"/>
    <property type="match status" value="1"/>
</dbReference>
<feature type="region of interest" description="Disordered" evidence="8">
    <location>
        <begin position="1"/>
        <end position="28"/>
    </location>
</feature>
<dbReference type="PANTHER" id="PTHR43398:SF1">
    <property type="entry name" value="DOLICHOL-PHOSPHATE MANNOSYLTRANSFERASE SUBUNIT 1"/>
    <property type="match status" value="1"/>
</dbReference>
<dbReference type="Proteomes" id="UP000199423">
    <property type="component" value="Unassembled WGS sequence"/>
</dbReference>
<sequence>MVLMVTSELEAGSQNSDTETSPSGSRSVIANSRPRLSVIVPTYCEAGNIGAMIAALDASLAGIRWEVIFVDDDSPDGTMKVIRSLGESDNRVRAMRRVGRRGLAGAVIEGMLASGADIVAVVDADLQHDEKLLPRMLSEIESGQTDLVIGTRYSQSGEAREGFSTARRLSSELATRLSNLLLRTNVSDPMSGFFMIRRELVDTIAPNLSPGGFKLLLDILASAPAGVRVREIPYVFRPRRVGKSKLDGLVIADFVGLLLSKLAGNWVPPRFFLFALVGTLGLVVHLFALRSAIVVTDASFNTAQIFASFVAMTFNFFLNNALTFRDRRLSGFQALKGLLIFYAVCSVGALANIGVADLVYSHDTTWWRAGIAGALMAAVFNYAVSSAFTWRR</sequence>
<reference evidence="13" key="1">
    <citation type="submission" date="2016-10" db="EMBL/GenBank/DDBJ databases">
        <authorList>
            <person name="Varghese N."/>
            <person name="Submissions S."/>
        </authorList>
    </citation>
    <scope>NUCLEOTIDE SEQUENCE [LARGE SCALE GENOMIC DNA]</scope>
    <source>
        <strain evidence="13">DSM 1565</strain>
    </source>
</reference>